<protein>
    <recommendedName>
        <fullName evidence="4">Protein SHORTAGE IN CHIASMATA 1</fullName>
    </recommendedName>
</protein>
<dbReference type="GO" id="GO:0000712">
    <property type="term" value="P:resolution of meiotic recombination intermediates"/>
    <property type="evidence" value="ECO:0007669"/>
    <property type="project" value="TreeGrafter"/>
</dbReference>
<dbReference type="PANTHER" id="PTHR35764">
    <property type="entry name" value="PROTEIN SHORTAGE IN CHIASMATA 1"/>
    <property type="match status" value="1"/>
</dbReference>
<keyword evidence="3" id="KW-1185">Reference proteome</keyword>
<evidence type="ECO:0000256" key="1">
    <source>
        <dbReference type="SAM" id="MobiDB-lite"/>
    </source>
</evidence>
<evidence type="ECO:0008006" key="4">
    <source>
        <dbReference type="Google" id="ProtNLM"/>
    </source>
</evidence>
<dbReference type="EMBL" id="AWUE01015408">
    <property type="protein sequence ID" value="OMO97873.1"/>
    <property type="molecule type" value="Genomic_DNA"/>
</dbReference>
<feature type="region of interest" description="Disordered" evidence="1">
    <location>
        <begin position="1368"/>
        <end position="1392"/>
    </location>
</feature>
<evidence type="ECO:0000313" key="2">
    <source>
        <dbReference type="EMBL" id="OMO97873.1"/>
    </source>
</evidence>
<dbReference type="OrthoDB" id="2018152at2759"/>
<dbReference type="InterPro" id="IPR038824">
    <property type="entry name" value="SHOC1-like"/>
</dbReference>
<comment type="caution">
    <text evidence="2">The sequence shown here is derived from an EMBL/GenBank/DDBJ whole genome shotgun (WGS) entry which is preliminary data.</text>
</comment>
<feature type="region of interest" description="Disordered" evidence="1">
    <location>
        <begin position="1492"/>
        <end position="1528"/>
    </location>
</feature>
<gene>
    <name evidence="2" type="ORF">COLO4_14309</name>
</gene>
<organism evidence="2 3">
    <name type="scientific">Corchorus olitorius</name>
    <dbReference type="NCBI Taxonomy" id="93759"/>
    <lineage>
        <taxon>Eukaryota</taxon>
        <taxon>Viridiplantae</taxon>
        <taxon>Streptophyta</taxon>
        <taxon>Embryophyta</taxon>
        <taxon>Tracheophyta</taxon>
        <taxon>Spermatophyta</taxon>
        <taxon>Magnoliopsida</taxon>
        <taxon>eudicotyledons</taxon>
        <taxon>Gunneridae</taxon>
        <taxon>Pentapetalae</taxon>
        <taxon>rosids</taxon>
        <taxon>malvids</taxon>
        <taxon>Malvales</taxon>
        <taxon>Malvaceae</taxon>
        <taxon>Grewioideae</taxon>
        <taxon>Apeibeae</taxon>
        <taxon>Corchorus</taxon>
    </lineage>
</organism>
<evidence type="ECO:0000313" key="3">
    <source>
        <dbReference type="Proteomes" id="UP000187203"/>
    </source>
</evidence>
<proteinExistence type="predicted"/>
<dbReference type="Proteomes" id="UP000187203">
    <property type="component" value="Unassembled WGS sequence"/>
</dbReference>
<feature type="region of interest" description="Disordered" evidence="1">
    <location>
        <begin position="1544"/>
        <end position="1570"/>
    </location>
</feature>
<dbReference type="PANTHER" id="PTHR35764:SF1">
    <property type="entry name" value="PROTEIN SHORTAGE IN CHIASMATA 1"/>
    <property type="match status" value="1"/>
</dbReference>
<feature type="compositionally biased region" description="Basic residues" evidence="1">
    <location>
        <begin position="1561"/>
        <end position="1570"/>
    </location>
</feature>
<sequence>MRTRFLNTDYFTVSQSPSETLSFLNLQPPHLPPSNLPSFNDDLLHFDPLLYDVPLQAEKLPIDAALSKFLSDAIPQFIDVDFRYFEDTQPPSGNVGARLSEEEAMVCNEEKEVESQNIVGSENLEKDNVTSFNDRNEERFDVILFETPELYSFWDNAHFNEEELATFSAIPEIDKNQDESESTVPYSTKIQQSVYSVENVTSVYSIEQNNCTLEEDISFGDQAQNSTFPFLEVDELSLGIMTSHSMDDVLPSVFEYIESQLWTQDNNVLIDSRELLGSIGQDILKFLSDHCLSEQCPKPELAFPEMFLEMNLICIVEAPQLDGSSVFMAEQDTDCVLPMNLDIFEEFQVFDIDSSNILEVFLNRQMAHELDASNHDFREDMNLKSFNELVVSHELALVDETFKSLPVPVLSDNGGMRSICTVVDELLSGLKPVPLSASNGIYLDWFILEEDKCNPKVYSLFQKMVEETDSYKCNIDFDQETFEDGKLVSDFIFSDDTLSESATEQYEETVKFSFSSWNGHLPADLSGNLQDNEFRIPGNTEQLAEKDSKRASLLFKSTSQFNDLDFFLNPQKGSAGVNAGPAAVLFDPIATLPNVSSGHSVEACTSTGVQLQEWDVINYKIKLSDDMMALIENFEKSYLAILQNETELISFLTADNLELLSLPKQKLMDCIKKKMARRMTSHKDEDVMPFVTLCVIKQMAWYMCFYGIHVAHLYVDKLCLSLGCMHSRLSFLHSLIEEARGNVNKEITRSHPALCIIKGILQSNTSPSSFKVLILAEQVFWWSLKSLLLSIGLSWTEIELDGSSASKALCDGVDMPQTMKKLMEGEFHSNLALDDNVNYQKLEEILNYVPVEDKNVQSSLRNVDITEPPCVPLPVAVETKQPQQSMADIVIIVNTQNFDKEMIVSRRSTYQKILAMEKKGAQVVERDSNLPVDVIISSAICLVWYDCINIGRKAATLDEASSCLPSCIENIATNILTLLSFSFSGCFLVFEGDIGFLSTVMESSAGLYAAAATLGIDFQLFCSYSSELTDEIILNCIYYAAKMTGGLYPKMPDSETLAESFLTKFPSINPLTAHAILSSGGMLTEFLEWSHKRRINAVQNYCVPDESIALFSALCKYGEREDTKSVMTDCSSSVSSGQDSDKCHLNVGSEGKCIKSSHKMNIGMDELLHFEPFNKCTDDFLNPSGLLKPYDSLKSKGSEIFQDYEMHSSSLNDVFDQKHEFEFPKLLSSQVPDIYDSHVTEGPERLNEAKKPKLNVPLNGNTWNYNQGENMVMLNSLDWQNMNSFENQHKNLVGEVIDLTDSPTFGEGVSCFGNSIPFSSSVPEIEKDSSRKSKIARRLSFGKGGRTVLPYVSEINTGPDIFSSVKYPRESLQGTNDNLDTGYRDKLQPRNQENPIRDVLAQGSAACRVSLLKKDVSNHSETPLSKAILSAHPQTDSPWTIEFLNRIREKSRLRQQNLPSDTSASPFEISGNITNVRKRRSPSILEFFKYQGGSTPRKISDQRKQKGYLQPSSSSKKEKASLSLPQTLTPIDKRAKQTLSFAMNESGSQTKLVWSDGGAHGMRKKPRNYN</sequence>
<reference evidence="3" key="1">
    <citation type="submission" date="2013-09" db="EMBL/GenBank/DDBJ databases">
        <title>Corchorus olitorius genome sequencing.</title>
        <authorList>
            <person name="Alam M."/>
            <person name="Haque M.S."/>
            <person name="Islam M.S."/>
            <person name="Emdad E.M."/>
            <person name="Islam M.M."/>
            <person name="Ahmed B."/>
            <person name="Halim A."/>
            <person name="Hossen Q.M.M."/>
            <person name="Hossain M.Z."/>
            <person name="Ahmed R."/>
            <person name="Khan M.M."/>
            <person name="Islam R."/>
            <person name="Rashid M.M."/>
            <person name="Khan S.A."/>
            <person name="Rahman M.S."/>
            <person name="Alam M."/>
            <person name="Yahiya A.S."/>
            <person name="Khan M.S."/>
            <person name="Azam M.S."/>
            <person name="Haque T."/>
            <person name="Lashkar M.Z.H."/>
            <person name="Akhand A.I."/>
            <person name="Morshed G."/>
            <person name="Roy S."/>
            <person name="Uddin K.S."/>
            <person name="Rabeya T."/>
            <person name="Hossain A.S."/>
            <person name="Chowdhury A."/>
            <person name="Snigdha A.R."/>
            <person name="Mortoza M.S."/>
            <person name="Matin S.A."/>
            <person name="Hoque S.M.E."/>
            <person name="Islam M.K."/>
            <person name="Roy D.K."/>
            <person name="Haider R."/>
            <person name="Moosa M.M."/>
            <person name="Elias S.M."/>
            <person name="Hasan A.M."/>
            <person name="Jahan S."/>
            <person name="Shafiuddin M."/>
            <person name="Mahmood N."/>
            <person name="Shommy N.S."/>
        </authorList>
    </citation>
    <scope>NUCLEOTIDE SEQUENCE [LARGE SCALE GENOMIC DNA]</scope>
    <source>
        <strain evidence="3">cv. O-4</strain>
    </source>
</reference>
<accession>A0A1R3JSN1</accession>
<name>A0A1R3JSN1_9ROSI</name>
<dbReference type="STRING" id="93759.A0A1R3JSN1"/>